<dbReference type="Proteomes" id="UP001484239">
    <property type="component" value="Unassembled WGS sequence"/>
</dbReference>
<dbReference type="InterPro" id="IPR036291">
    <property type="entry name" value="NAD(P)-bd_dom_sf"/>
</dbReference>
<dbReference type="SMART" id="SM00839">
    <property type="entry name" value="ELFV_dehydrog"/>
    <property type="match status" value="1"/>
</dbReference>
<evidence type="ECO:0000259" key="3">
    <source>
        <dbReference type="SMART" id="SM00839"/>
    </source>
</evidence>
<evidence type="ECO:0000313" key="5">
    <source>
        <dbReference type="Proteomes" id="UP001484239"/>
    </source>
</evidence>
<dbReference type="PANTHER" id="PTHR11606:SF13">
    <property type="entry name" value="GLUTAMATE DEHYDROGENASE 1, MITOCHONDRIAL"/>
    <property type="match status" value="1"/>
</dbReference>
<dbReference type="EMBL" id="JBBHLI010000001">
    <property type="protein sequence ID" value="MEK9499715.1"/>
    <property type="molecule type" value="Genomic_DNA"/>
</dbReference>
<keyword evidence="5" id="KW-1185">Reference proteome</keyword>
<proteinExistence type="inferred from homology"/>
<dbReference type="InterPro" id="IPR006096">
    <property type="entry name" value="Glu/Leu/Phe/Val/Trp_DH_C"/>
</dbReference>
<dbReference type="RefSeq" id="WP_405278285.1">
    <property type="nucleotide sequence ID" value="NZ_JBBHLI010000001.1"/>
</dbReference>
<sequence length="411" mass="43107">MDSVWDRYRRYLSAPPEIVVEWHDTLTAARGWLVINSLRGGAAGGGTRMRSGVSREEVVYLAKTMELKFTFSGPAIGGGKSGIDFDPADPRRSEVLERWFAAMRPWLATRYGTGGDVNVDEQRDVVPLCEKLGLPHPQIGVLRGHYDAGGEQAEGAIRSLREGLSLPLKGTDYGVGSLPLRVSDMITGWAVARAARRLLAGGGSVDGLRVIVEGFGNVGGSAALYLARAGARVVSIADADSVLVTRSGLDAAAIEALLGRRRHGALPEHPARLPGSKRDAAYTVAADLVVPAAVSGSLTGERLDQLSGAGVRSIVCGANQPFDEAELGATDTQQRADRTFTVLPDVVGSMGMARAFEHLMRGGAHDEPSDIFEAVGEAVDEAVDAVVAHGGGGPGLLAAALDLALDRSGRD</sequence>
<dbReference type="SUPFAM" id="SSF51735">
    <property type="entry name" value="NAD(P)-binding Rossmann-fold domains"/>
    <property type="match status" value="1"/>
</dbReference>
<dbReference type="InterPro" id="IPR006097">
    <property type="entry name" value="Glu/Leu/Phe/Val/Trp_DH_dimer"/>
</dbReference>
<feature type="domain" description="Glutamate/phenylalanine/leucine/valine/L-tryptophan dehydrogenase C-terminal" evidence="3">
    <location>
        <begin position="183"/>
        <end position="411"/>
    </location>
</feature>
<dbReference type="Pfam" id="PF00208">
    <property type="entry name" value="ELFV_dehydrog"/>
    <property type="match status" value="1"/>
</dbReference>
<comment type="caution">
    <text evidence="4">The sequence shown here is derived from an EMBL/GenBank/DDBJ whole genome shotgun (WGS) entry which is preliminary data.</text>
</comment>
<keyword evidence="2" id="KW-0560">Oxidoreductase</keyword>
<accession>A0ABU9E7X0</accession>
<evidence type="ECO:0000256" key="2">
    <source>
        <dbReference type="ARBA" id="ARBA00023002"/>
    </source>
</evidence>
<organism evidence="4 5">
    <name type="scientific">Gaopeijia maritima</name>
    <dbReference type="NCBI Taxonomy" id="3119007"/>
    <lineage>
        <taxon>Bacteria</taxon>
        <taxon>Pseudomonadati</taxon>
        <taxon>Gemmatimonadota</taxon>
        <taxon>Longimicrobiia</taxon>
        <taxon>Gaopeijiales</taxon>
        <taxon>Gaopeijiaceae</taxon>
        <taxon>Gaopeijia</taxon>
    </lineage>
</organism>
<name>A0ABU9E7X0_9BACT</name>
<dbReference type="Gene3D" id="3.40.50.720">
    <property type="entry name" value="NAD(P)-binding Rossmann-like Domain"/>
    <property type="match status" value="1"/>
</dbReference>
<dbReference type="PANTHER" id="PTHR11606">
    <property type="entry name" value="GLUTAMATE DEHYDROGENASE"/>
    <property type="match status" value="1"/>
</dbReference>
<dbReference type="SUPFAM" id="SSF53223">
    <property type="entry name" value="Aminoacid dehydrogenase-like, N-terminal domain"/>
    <property type="match status" value="1"/>
</dbReference>
<protein>
    <submittedName>
        <fullName evidence="4">Glu/Leu/Phe/Val dehydrogenase dimerization domain-containing protein</fullName>
    </submittedName>
</protein>
<dbReference type="Gene3D" id="3.40.50.10860">
    <property type="entry name" value="Leucine Dehydrogenase, chain A, domain 1"/>
    <property type="match status" value="1"/>
</dbReference>
<evidence type="ECO:0000256" key="1">
    <source>
        <dbReference type="ARBA" id="ARBA00006382"/>
    </source>
</evidence>
<comment type="similarity">
    <text evidence="1">Belongs to the Glu/Leu/Phe/Val dehydrogenases family.</text>
</comment>
<dbReference type="InterPro" id="IPR046346">
    <property type="entry name" value="Aminoacid_DH-like_N_sf"/>
</dbReference>
<gene>
    <name evidence="4" type="ORF">WI372_01810</name>
</gene>
<evidence type="ECO:0000313" key="4">
    <source>
        <dbReference type="EMBL" id="MEK9499715.1"/>
    </source>
</evidence>
<reference evidence="4 5" key="1">
    <citation type="submission" date="2024-02" db="EMBL/GenBank/DDBJ databases">
        <title>A novel Gemmatimonadota bacterium.</title>
        <authorList>
            <person name="Du Z.-J."/>
            <person name="Ye Y.-Q."/>
        </authorList>
    </citation>
    <scope>NUCLEOTIDE SEQUENCE [LARGE SCALE GENOMIC DNA]</scope>
    <source>
        <strain evidence="4 5">DH-20</strain>
    </source>
</reference>
<dbReference type="Pfam" id="PF02812">
    <property type="entry name" value="ELFV_dehydrog_N"/>
    <property type="match status" value="1"/>
</dbReference>